<accession>A0A3B0ZP71</accession>
<dbReference type="AlphaFoldDB" id="A0A3B0ZP71"/>
<gene>
    <name evidence="1" type="ORF">MNBD_GAMMA22-3014</name>
</gene>
<name>A0A3B0ZP71_9ZZZZ</name>
<sequence length="302" mass="32854">MLLDNYKNKCAISIKSILAVTAISLYSQLSIAASDATVIKHNPATLAGDSVEVEMQGGGDVRWILPGQRKLDPKIFGTPEAPLGFEPDVGVPIAMRLKNADGSAWTMTAMPTPFSDKYKPITGEYELKLKDKTIYDHPLSEDEVKFSTTFTSPDGLNNYKLMVDKVIPAGLQHPIMGGVGTNFVQHGMTGIGTKLMPTAFTYVAFWGVGKLEVNGVEVANNRVVHLMTTCSVRDADYKLVFDDGVDCTKLQTHLLMPNEVFTANGPERSPVPTEFILPNGMAQPFIHLMFGSNKVSGVETVE</sequence>
<dbReference type="EMBL" id="UOFS01000005">
    <property type="protein sequence ID" value="VAW90980.1"/>
    <property type="molecule type" value="Genomic_DNA"/>
</dbReference>
<proteinExistence type="predicted"/>
<protein>
    <submittedName>
        <fullName evidence="1">Uncharacterized protein</fullName>
    </submittedName>
</protein>
<reference evidence="1" key="1">
    <citation type="submission" date="2018-06" db="EMBL/GenBank/DDBJ databases">
        <authorList>
            <person name="Zhirakovskaya E."/>
        </authorList>
    </citation>
    <scope>NUCLEOTIDE SEQUENCE</scope>
</reference>
<evidence type="ECO:0000313" key="1">
    <source>
        <dbReference type="EMBL" id="VAW90980.1"/>
    </source>
</evidence>
<organism evidence="1">
    <name type="scientific">hydrothermal vent metagenome</name>
    <dbReference type="NCBI Taxonomy" id="652676"/>
    <lineage>
        <taxon>unclassified sequences</taxon>
        <taxon>metagenomes</taxon>
        <taxon>ecological metagenomes</taxon>
    </lineage>
</organism>